<dbReference type="EMBL" id="BMYU01000011">
    <property type="protein sequence ID" value="GGX52173.1"/>
    <property type="molecule type" value="Genomic_DNA"/>
</dbReference>
<protein>
    <submittedName>
        <fullName evidence="1">Membrane protein</fullName>
    </submittedName>
</protein>
<organism evidence="1 2">
    <name type="scientific">Undibacterium squillarum</name>
    <dbReference type="NCBI Taxonomy" id="1131567"/>
    <lineage>
        <taxon>Bacteria</taxon>
        <taxon>Pseudomonadati</taxon>
        <taxon>Pseudomonadota</taxon>
        <taxon>Betaproteobacteria</taxon>
        <taxon>Burkholderiales</taxon>
        <taxon>Oxalobacteraceae</taxon>
        <taxon>Undibacterium</taxon>
    </lineage>
</organism>
<comment type="caution">
    <text evidence="1">The sequence shown here is derived from an EMBL/GenBank/DDBJ whole genome shotgun (WGS) entry which is preliminary data.</text>
</comment>
<dbReference type="InterPro" id="IPR019670">
    <property type="entry name" value="DUF2523"/>
</dbReference>
<proteinExistence type="predicted"/>
<evidence type="ECO:0000313" key="1">
    <source>
        <dbReference type="EMBL" id="GGX52173.1"/>
    </source>
</evidence>
<evidence type="ECO:0000313" key="2">
    <source>
        <dbReference type="Proteomes" id="UP000653343"/>
    </source>
</evidence>
<dbReference type="RefSeq" id="WP_229793235.1">
    <property type="nucleotide sequence ID" value="NZ_BMYU01000011.1"/>
</dbReference>
<reference evidence="2" key="1">
    <citation type="journal article" date="2019" name="Int. J. Syst. Evol. Microbiol.">
        <title>The Global Catalogue of Microorganisms (GCM) 10K type strain sequencing project: providing services to taxonomists for standard genome sequencing and annotation.</title>
        <authorList>
            <consortium name="The Broad Institute Genomics Platform"/>
            <consortium name="The Broad Institute Genome Sequencing Center for Infectious Disease"/>
            <person name="Wu L."/>
            <person name="Ma J."/>
        </authorList>
    </citation>
    <scope>NUCLEOTIDE SEQUENCE [LARGE SCALE GENOMIC DNA]</scope>
    <source>
        <strain evidence="2">KCTC 23917</strain>
    </source>
</reference>
<sequence>MPAALFGILLSAFNSIFGFVLRAATIKFILFTVLYLAIREIIPILKNAGMLPGAEQAGSLNNALLGIPSGVWYFLDLMNFPTGLRLVVSAYVTRFIIRRIPLIG</sequence>
<gene>
    <name evidence="1" type="ORF">GCM10010946_33500</name>
</gene>
<dbReference type="Proteomes" id="UP000653343">
    <property type="component" value="Unassembled WGS sequence"/>
</dbReference>
<accession>A0ABQ2Y2T5</accession>
<name>A0ABQ2Y2T5_9BURK</name>
<dbReference type="Pfam" id="PF10734">
    <property type="entry name" value="DUF2523"/>
    <property type="match status" value="1"/>
</dbReference>
<keyword evidence="2" id="KW-1185">Reference proteome</keyword>